<evidence type="ECO:0000256" key="8">
    <source>
        <dbReference type="ARBA" id="ARBA00022695"/>
    </source>
</evidence>
<feature type="region of interest" description="Linker" evidence="20">
    <location>
        <begin position="231"/>
        <end position="251"/>
    </location>
</feature>
<evidence type="ECO:0000256" key="2">
    <source>
        <dbReference type="ARBA" id="ARBA00005166"/>
    </source>
</evidence>
<dbReference type="InterPro" id="IPR005835">
    <property type="entry name" value="NTP_transferase_dom"/>
</dbReference>
<keyword evidence="11 20" id="KW-0460">Magnesium</keyword>
<evidence type="ECO:0000256" key="6">
    <source>
        <dbReference type="ARBA" id="ARBA00022490"/>
    </source>
</evidence>
<keyword evidence="16 20" id="KW-0961">Cell wall biogenesis/degradation</keyword>
<feature type="binding site" evidence="20">
    <location>
        <position position="155"/>
    </location>
    <ligand>
        <name>UDP-N-acetyl-alpha-D-glucosamine</name>
        <dbReference type="ChEBI" id="CHEBI:57705"/>
    </ligand>
</feature>
<dbReference type="EMBL" id="CP086654">
    <property type="protein sequence ID" value="UEX89966.1"/>
    <property type="molecule type" value="Genomic_DNA"/>
</dbReference>
<evidence type="ECO:0000256" key="17">
    <source>
        <dbReference type="ARBA" id="ARBA00048247"/>
    </source>
</evidence>
<evidence type="ECO:0000256" key="1">
    <source>
        <dbReference type="ARBA" id="ARBA00004496"/>
    </source>
</evidence>
<evidence type="ECO:0000256" key="16">
    <source>
        <dbReference type="ARBA" id="ARBA00023316"/>
    </source>
</evidence>
<feature type="binding site" evidence="20">
    <location>
        <position position="351"/>
    </location>
    <ligand>
        <name>UDP-N-acetyl-alpha-D-glucosamine</name>
        <dbReference type="ChEBI" id="CHEBI:57705"/>
    </ligand>
</feature>
<dbReference type="InterPro" id="IPR005882">
    <property type="entry name" value="Bifunctional_GlmU"/>
</dbReference>
<keyword evidence="13 20" id="KW-0573">Peptidoglycan synthesis</keyword>
<feature type="region of interest" description="Pyrophosphorylase" evidence="20">
    <location>
        <begin position="1"/>
        <end position="230"/>
    </location>
</feature>
<evidence type="ECO:0000256" key="20">
    <source>
        <dbReference type="HAMAP-Rule" id="MF_01631"/>
    </source>
</evidence>
<comment type="function">
    <text evidence="19 20">Catalyzes the last two sequential reactions in the de novo biosynthetic pathway for UDP-N-acetylglucosamine (UDP-GlcNAc). The C-terminal domain catalyzes the transfer of acetyl group from acetyl coenzyme A to glucosamine-1-phosphate (GlcN-1-P) to produce N-acetylglucosamine-1-phosphate (GlcNAc-1-P), which is converted into UDP-GlcNAc by the transfer of uridine 5-monophosphate (from uridine 5-triphosphate), a reaction catalyzed by the N-terminal domain.</text>
</comment>
<dbReference type="InterPro" id="IPR001451">
    <property type="entry name" value="Hexapep"/>
</dbReference>
<dbReference type="InterPro" id="IPR050065">
    <property type="entry name" value="GlmU-like"/>
</dbReference>
<feature type="binding site" evidence="20">
    <location>
        <position position="22"/>
    </location>
    <ligand>
        <name>UDP-N-acetyl-alpha-D-glucosamine</name>
        <dbReference type="ChEBI" id="CHEBI:57705"/>
    </ligand>
</feature>
<comment type="subunit">
    <text evidence="20">Homotrimer.</text>
</comment>
<dbReference type="SUPFAM" id="SSF53448">
    <property type="entry name" value="Nucleotide-diphospho-sugar transferases"/>
    <property type="match status" value="1"/>
</dbReference>
<dbReference type="PROSITE" id="PS00101">
    <property type="entry name" value="HEXAPEP_TRANSFERASES"/>
    <property type="match status" value="1"/>
</dbReference>
<feature type="binding site" evidence="20">
    <location>
        <position position="228"/>
    </location>
    <ligand>
        <name>Mg(2+)</name>
        <dbReference type="ChEBI" id="CHEBI:18420"/>
    </ligand>
</feature>
<feature type="region of interest" description="N-acetyltransferase" evidence="20">
    <location>
        <begin position="252"/>
        <end position="454"/>
    </location>
</feature>
<feature type="binding site" evidence="20">
    <location>
        <position position="102"/>
    </location>
    <ligand>
        <name>Mg(2+)</name>
        <dbReference type="ChEBI" id="CHEBI:18420"/>
    </ligand>
</feature>
<feature type="binding site" evidence="20">
    <location>
        <begin position="8"/>
        <end position="11"/>
    </location>
    <ligand>
        <name>UDP-N-acetyl-alpha-D-glucosamine</name>
        <dbReference type="ChEBI" id="CHEBI:57705"/>
    </ligand>
</feature>
<dbReference type="Gene3D" id="2.160.10.10">
    <property type="entry name" value="Hexapeptide repeat proteins"/>
    <property type="match status" value="1"/>
</dbReference>
<evidence type="ECO:0000256" key="9">
    <source>
        <dbReference type="ARBA" id="ARBA00022723"/>
    </source>
</evidence>
<keyword evidence="8 20" id="KW-0548">Nucleotidyltransferase</keyword>
<comment type="catalytic activity">
    <reaction evidence="18 20">
        <text>N-acetyl-alpha-D-glucosamine 1-phosphate + UTP + H(+) = UDP-N-acetyl-alpha-D-glucosamine + diphosphate</text>
        <dbReference type="Rhea" id="RHEA:13509"/>
        <dbReference type="ChEBI" id="CHEBI:15378"/>
        <dbReference type="ChEBI" id="CHEBI:33019"/>
        <dbReference type="ChEBI" id="CHEBI:46398"/>
        <dbReference type="ChEBI" id="CHEBI:57705"/>
        <dbReference type="ChEBI" id="CHEBI:57776"/>
        <dbReference type="EC" id="2.7.7.23"/>
    </reaction>
</comment>
<sequence length="454" mass="48760">MQKHAIVLAAGKGTRMKSKKCKVLHEVAGKPMIEHVIDQVKLAGIENIVTIVGHGAESVKETLGDVSKYSFQQEQLGTAHAVQQAEAHLGQLKGTTIVVCGDTPLIKGDTLSQLLAHHEASNAQATVLSATTEQPFGYGRIVRDSSTNLLQRIVEEKDASDEEKQITEISSGIFAFDNETLFKLLREVDNNNAQGEYYLPQVLTLIHQQAGHVAVYHAEHFEEMIGVNDRVALSRAERIYRERTNEAHMHNGVTLLDPATTYIGADVTIGTDTVIEAGVKISGKTEIGENVVVGQYSEIHDSVIEDGVTIKQSVITEAVVGSKSKIGPFAQLRPGSDLGSETKIGNFVEIKKARLDDGAKVSHLSYIGDAEIGARTNIGCGSITVNYDGVNKFKTIIGKDAFIGCNTNLVAPVSVGDGALIAAGSTITEDVPEESLALARARQTTKPGYLNQNK</sequence>
<evidence type="ECO:0000256" key="13">
    <source>
        <dbReference type="ARBA" id="ARBA00022984"/>
    </source>
</evidence>
<feature type="domain" description="Mannose-1-phosphate guanyltransferase C-terminal" evidence="22">
    <location>
        <begin position="266"/>
        <end position="339"/>
    </location>
</feature>
<dbReference type="InterPro" id="IPR018357">
    <property type="entry name" value="Hexapep_transf_CS"/>
</dbReference>
<keyword evidence="12 20" id="KW-0133">Cell shape</keyword>
<comment type="pathway">
    <text evidence="20">Bacterial outer membrane biogenesis; LPS lipid A biosynthesis.</text>
</comment>
<evidence type="ECO:0000313" key="23">
    <source>
        <dbReference type="EMBL" id="UEX89966.1"/>
    </source>
</evidence>
<feature type="binding site" evidence="20">
    <location>
        <begin position="386"/>
        <end position="387"/>
    </location>
    <ligand>
        <name>acetyl-CoA</name>
        <dbReference type="ChEBI" id="CHEBI:57288"/>
    </ligand>
</feature>
<evidence type="ECO:0000256" key="7">
    <source>
        <dbReference type="ARBA" id="ARBA00022679"/>
    </source>
</evidence>
<comment type="cofactor">
    <cofactor evidence="20">
        <name>Mg(2+)</name>
        <dbReference type="ChEBI" id="CHEBI:18420"/>
    </cofactor>
    <text evidence="20">Binds 1 Mg(2+) ion per subunit.</text>
</comment>
<feature type="binding site" evidence="20">
    <location>
        <position position="139"/>
    </location>
    <ligand>
        <name>UDP-N-acetyl-alpha-D-glucosamine</name>
        <dbReference type="ChEBI" id="CHEBI:57705"/>
    </ligand>
</feature>
<dbReference type="CDD" id="cd03353">
    <property type="entry name" value="LbH_GlmU_C"/>
    <property type="match status" value="1"/>
</dbReference>
<reference evidence="23 24" key="1">
    <citation type="journal article" date="2022" name="Pathogens">
        <title>Staphylococcus ratti sp. nov. Isolated from a Lab Rat.</title>
        <authorList>
            <person name="Kovarovic V."/>
            <person name="Sedlacek I."/>
            <person name="Petras P."/>
            <person name="Kralova S."/>
            <person name="Maslanova I."/>
            <person name="Svec P."/>
            <person name="Neumann-Schaal M."/>
            <person name="Botka T."/>
            <person name="Gelbicova T."/>
            <person name="Stankova E."/>
            <person name="Doskar J."/>
            <person name="Pantucek R."/>
        </authorList>
    </citation>
    <scope>NUCLEOTIDE SEQUENCE [LARGE SCALE GENOMIC DNA]</scope>
    <source>
        <strain evidence="23 24">CCM 9025</strain>
    </source>
</reference>
<dbReference type="Pfam" id="PF00483">
    <property type="entry name" value="NTP_transferase"/>
    <property type="match status" value="1"/>
</dbReference>
<evidence type="ECO:0000256" key="10">
    <source>
        <dbReference type="ARBA" id="ARBA00022737"/>
    </source>
</evidence>
<evidence type="ECO:0000256" key="12">
    <source>
        <dbReference type="ARBA" id="ARBA00022960"/>
    </source>
</evidence>
<dbReference type="InterPro" id="IPR056729">
    <property type="entry name" value="GMPPB_C"/>
</dbReference>
<dbReference type="RefSeq" id="WP_229292467.1">
    <property type="nucleotide sequence ID" value="NZ_CP086654.1"/>
</dbReference>
<keyword evidence="7 20" id="KW-0808">Transferase</keyword>
<dbReference type="EC" id="2.7.7.23" evidence="20"/>
<evidence type="ECO:0000256" key="15">
    <source>
        <dbReference type="ARBA" id="ARBA00023315"/>
    </source>
</evidence>
<feature type="binding site" evidence="20">
    <location>
        <position position="423"/>
    </location>
    <ligand>
        <name>acetyl-CoA</name>
        <dbReference type="ChEBI" id="CHEBI:57288"/>
    </ligand>
</feature>
<feature type="domain" description="Nucleotidyl transferase" evidence="21">
    <location>
        <begin position="5"/>
        <end position="202"/>
    </location>
</feature>
<dbReference type="NCBIfam" id="TIGR01173">
    <property type="entry name" value="glmU"/>
    <property type="match status" value="1"/>
</dbReference>
<dbReference type="PANTHER" id="PTHR43584">
    <property type="entry name" value="NUCLEOTIDYL TRANSFERASE"/>
    <property type="match status" value="1"/>
</dbReference>
<evidence type="ECO:0000256" key="4">
    <source>
        <dbReference type="ARBA" id="ARBA00007707"/>
    </source>
</evidence>
<keyword evidence="14 20" id="KW-0511">Multifunctional enzyme</keyword>
<keyword evidence="10 20" id="KW-0677">Repeat</keyword>
<evidence type="ECO:0000259" key="22">
    <source>
        <dbReference type="Pfam" id="PF25087"/>
    </source>
</evidence>
<organism evidence="23 24">
    <name type="scientific">Staphylococcus ratti</name>
    <dbReference type="NCBI Taxonomy" id="2892440"/>
    <lineage>
        <taxon>Bacteria</taxon>
        <taxon>Bacillati</taxon>
        <taxon>Bacillota</taxon>
        <taxon>Bacilli</taxon>
        <taxon>Bacillales</taxon>
        <taxon>Staphylococcaceae</taxon>
        <taxon>Staphylococcus</taxon>
    </lineage>
</organism>
<feature type="active site" description="Proton acceptor" evidence="20">
    <location>
        <position position="363"/>
    </location>
</feature>
<keyword evidence="9 20" id="KW-0479">Metal-binding</keyword>
<dbReference type="Gene3D" id="3.90.550.10">
    <property type="entry name" value="Spore Coat Polysaccharide Biosynthesis Protein SpsA, Chain A"/>
    <property type="match status" value="1"/>
</dbReference>
<proteinExistence type="inferred from homology"/>
<protein>
    <recommendedName>
        <fullName evidence="20">Bifunctional protein GlmU</fullName>
    </recommendedName>
    <domain>
        <recommendedName>
            <fullName evidence="20">UDP-N-acetylglucosamine pyrophosphorylase</fullName>
            <ecNumber evidence="20">2.7.7.23</ecNumber>
        </recommendedName>
        <alternativeName>
            <fullName evidence="20">N-acetylglucosamine-1-phosphate uridyltransferase</fullName>
        </alternativeName>
    </domain>
    <domain>
        <recommendedName>
            <fullName evidence="20">Glucosamine-1-phosphate N-acetyltransferase</fullName>
            <ecNumber evidence="20">2.3.1.157</ecNumber>
        </recommendedName>
    </domain>
</protein>
<evidence type="ECO:0000256" key="11">
    <source>
        <dbReference type="ARBA" id="ARBA00022842"/>
    </source>
</evidence>
<dbReference type="Pfam" id="PF25087">
    <property type="entry name" value="GMPPB_C"/>
    <property type="match status" value="1"/>
</dbReference>
<feature type="binding site" evidence="20">
    <location>
        <begin position="77"/>
        <end position="78"/>
    </location>
    <ligand>
        <name>UDP-N-acetyl-alpha-D-glucosamine</name>
        <dbReference type="ChEBI" id="CHEBI:57705"/>
    </ligand>
</feature>
<evidence type="ECO:0000256" key="19">
    <source>
        <dbReference type="ARBA" id="ARBA00049628"/>
    </source>
</evidence>
<dbReference type="CDD" id="cd02540">
    <property type="entry name" value="GT2_GlmU_N_bac"/>
    <property type="match status" value="1"/>
</dbReference>
<dbReference type="Pfam" id="PF00132">
    <property type="entry name" value="Hexapep"/>
    <property type="match status" value="1"/>
</dbReference>
<dbReference type="EC" id="2.3.1.157" evidence="20"/>
<dbReference type="HAMAP" id="MF_01631">
    <property type="entry name" value="GlmU"/>
    <property type="match status" value="1"/>
</dbReference>
<evidence type="ECO:0000256" key="14">
    <source>
        <dbReference type="ARBA" id="ARBA00023268"/>
    </source>
</evidence>
<dbReference type="SUPFAM" id="SSF51161">
    <property type="entry name" value="Trimeric LpxA-like enzymes"/>
    <property type="match status" value="1"/>
</dbReference>
<comment type="pathway">
    <text evidence="3 20">Nucleotide-sugar biosynthesis; UDP-N-acetyl-alpha-D-glucosamine biosynthesis; UDP-N-acetyl-alpha-D-glucosamine from N-acetyl-alpha-D-glucosamine 1-phosphate: step 1/1.</text>
</comment>
<feature type="binding site" evidence="20">
    <location>
        <position position="333"/>
    </location>
    <ligand>
        <name>UDP-N-acetyl-alpha-D-glucosamine</name>
        <dbReference type="ChEBI" id="CHEBI:57705"/>
    </ligand>
</feature>
<feature type="binding site" evidence="20">
    <location>
        <position position="440"/>
    </location>
    <ligand>
        <name>acetyl-CoA</name>
        <dbReference type="ChEBI" id="CHEBI:57288"/>
    </ligand>
</feature>
<feature type="binding site" evidence="20">
    <location>
        <position position="377"/>
    </location>
    <ligand>
        <name>UDP-N-acetyl-alpha-D-glucosamine</name>
        <dbReference type="ChEBI" id="CHEBI:57705"/>
    </ligand>
</feature>
<dbReference type="GO" id="GO:0019134">
    <property type="term" value="F:glucosamine-1-phosphate N-acetyltransferase activity"/>
    <property type="evidence" value="ECO:0007669"/>
    <property type="project" value="UniProtKB-EC"/>
</dbReference>
<comment type="similarity">
    <text evidence="5 20">In the N-terminal section; belongs to the N-acetylglucosamine-1-phosphate uridyltransferase family.</text>
</comment>
<comment type="catalytic activity">
    <reaction evidence="17 20">
        <text>alpha-D-glucosamine 1-phosphate + acetyl-CoA = N-acetyl-alpha-D-glucosamine 1-phosphate + CoA + H(+)</text>
        <dbReference type="Rhea" id="RHEA:13725"/>
        <dbReference type="ChEBI" id="CHEBI:15378"/>
        <dbReference type="ChEBI" id="CHEBI:57287"/>
        <dbReference type="ChEBI" id="CHEBI:57288"/>
        <dbReference type="ChEBI" id="CHEBI:57776"/>
        <dbReference type="ChEBI" id="CHEBI:58516"/>
        <dbReference type="EC" id="2.3.1.157"/>
    </reaction>
</comment>
<evidence type="ECO:0000313" key="24">
    <source>
        <dbReference type="Proteomes" id="UP001197626"/>
    </source>
</evidence>
<comment type="subcellular location">
    <subcellularLocation>
        <location evidence="1 20">Cytoplasm</location>
    </subcellularLocation>
</comment>
<comment type="caution">
    <text evidence="20">Lacks conserved residue(s) required for the propagation of feature annotation.</text>
</comment>
<feature type="binding site" evidence="20">
    <location>
        <position position="228"/>
    </location>
    <ligand>
        <name>UDP-N-acetyl-alpha-D-glucosamine</name>
        <dbReference type="ChEBI" id="CHEBI:57705"/>
    </ligand>
</feature>
<keyword evidence="24" id="KW-1185">Reference proteome</keyword>
<keyword evidence="6 20" id="KW-0963">Cytoplasm</keyword>
<dbReference type="InterPro" id="IPR029044">
    <property type="entry name" value="Nucleotide-diphossugar_trans"/>
</dbReference>
<evidence type="ECO:0000256" key="18">
    <source>
        <dbReference type="ARBA" id="ARBA00048493"/>
    </source>
</evidence>
<dbReference type="PANTHER" id="PTHR43584:SF3">
    <property type="entry name" value="BIFUNCTIONAL PROTEIN GLMU"/>
    <property type="match status" value="1"/>
</dbReference>
<evidence type="ECO:0000256" key="5">
    <source>
        <dbReference type="ARBA" id="ARBA00007947"/>
    </source>
</evidence>
<name>A0ABY3PCC3_9STAP</name>
<feature type="binding site" evidence="20">
    <location>
        <position position="366"/>
    </location>
    <ligand>
        <name>UDP-N-acetyl-alpha-D-glucosamine</name>
        <dbReference type="ChEBI" id="CHEBI:57705"/>
    </ligand>
</feature>
<evidence type="ECO:0000259" key="21">
    <source>
        <dbReference type="Pfam" id="PF00483"/>
    </source>
</evidence>
<accession>A0ABY3PCC3</accession>
<comment type="similarity">
    <text evidence="4 20">In the C-terminal section; belongs to the transferase hexapeptide repeat family.</text>
</comment>
<comment type="pathway">
    <text evidence="2 20">Nucleotide-sugar biosynthesis; UDP-N-acetyl-alpha-D-glucosamine biosynthesis; N-acetyl-alpha-D-glucosamine 1-phosphate from alpha-D-glucosamine 6-phosphate (route II): step 2/2.</text>
</comment>
<feature type="binding site" evidence="20">
    <location>
        <position position="72"/>
    </location>
    <ligand>
        <name>UDP-N-acetyl-alpha-D-glucosamine</name>
        <dbReference type="ChEBI" id="CHEBI:57705"/>
    </ligand>
</feature>
<dbReference type="NCBIfam" id="NF010934">
    <property type="entry name" value="PRK14354.1"/>
    <property type="match status" value="1"/>
</dbReference>
<gene>
    <name evidence="20 23" type="primary">glmU</name>
    <name evidence="23" type="ORF">LN051_10570</name>
</gene>
<evidence type="ECO:0000256" key="3">
    <source>
        <dbReference type="ARBA" id="ARBA00005208"/>
    </source>
</evidence>
<dbReference type="InterPro" id="IPR038009">
    <property type="entry name" value="GlmU_C_LbH"/>
</dbReference>
<dbReference type="Proteomes" id="UP001197626">
    <property type="component" value="Chromosome"/>
</dbReference>
<dbReference type="InterPro" id="IPR011004">
    <property type="entry name" value="Trimer_LpxA-like_sf"/>
</dbReference>
<dbReference type="GO" id="GO:0003977">
    <property type="term" value="F:UDP-N-acetylglucosamine diphosphorylase activity"/>
    <property type="evidence" value="ECO:0007669"/>
    <property type="project" value="UniProtKB-EC"/>
</dbReference>
<keyword evidence="15 20" id="KW-0012">Acyltransferase</keyword>